<dbReference type="InterPro" id="IPR051276">
    <property type="entry name" value="Saccharopine_DH-like_oxidrdct"/>
</dbReference>
<dbReference type="AlphaFoldDB" id="A0A9W2ZWG1"/>
<dbReference type="InterPro" id="IPR036291">
    <property type="entry name" value="NAD(P)-bd_dom_sf"/>
</dbReference>
<organism evidence="4 5">
    <name type="scientific">Biomphalaria glabrata</name>
    <name type="common">Bloodfluke planorb</name>
    <name type="synonym">Freshwater snail</name>
    <dbReference type="NCBI Taxonomy" id="6526"/>
    <lineage>
        <taxon>Eukaryota</taxon>
        <taxon>Metazoa</taxon>
        <taxon>Spiralia</taxon>
        <taxon>Lophotrochozoa</taxon>
        <taxon>Mollusca</taxon>
        <taxon>Gastropoda</taxon>
        <taxon>Heterobranchia</taxon>
        <taxon>Euthyneura</taxon>
        <taxon>Panpulmonata</taxon>
        <taxon>Hygrophila</taxon>
        <taxon>Lymnaeoidea</taxon>
        <taxon>Planorbidae</taxon>
        <taxon>Biomphalaria</taxon>
    </lineage>
</organism>
<dbReference type="OMA" id="MQLRYHD"/>
<feature type="coiled-coil region" evidence="2">
    <location>
        <begin position="24"/>
        <end position="51"/>
    </location>
</feature>
<dbReference type="InterPro" id="IPR005097">
    <property type="entry name" value="Sacchrp_dh_NADP-bd"/>
</dbReference>
<comment type="similarity">
    <text evidence="1">Belongs to the saccharopine dehydrogenase family.</text>
</comment>
<reference evidence="5" key="1">
    <citation type="submission" date="2025-08" db="UniProtKB">
        <authorList>
            <consortium name="RefSeq"/>
        </authorList>
    </citation>
    <scope>IDENTIFICATION</scope>
</reference>
<dbReference type="SUPFAM" id="SSF51735">
    <property type="entry name" value="NAD(P)-binding Rossmann-fold domains"/>
    <property type="match status" value="1"/>
</dbReference>
<evidence type="ECO:0000256" key="2">
    <source>
        <dbReference type="SAM" id="Coils"/>
    </source>
</evidence>
<dbReference type="PANTHER" id="PTHR12286:SF5">
    <property type="entry name" value="SACCHAROPINE DEHYDROGENASE-LIKE OXIDOREDUCTASE"/>
    <property type="match status" value="1"/>
</dbReference>
<dbReference type="GO" id="GO:0005811">
    <property type="term" value="C:lipid droplet"/>
    <property type="evidence" value="ECO:0007669"/>
    <property type="project" value="TreeGrafter"/>
</dbReference>
<dbReference type="Pfam" id="PF03435">
    <property type="entry name" value="Sacchrp_dh_NADP"/>
    <property type="match status" value="1"/>
</dbReference>
<sequence>MIRDFNETTLDEVSSGAHEERMSVAGAGMRIEKLQKVLDEASEQTGKTLEETQAVNSINAEGRRFDLVVFGATGFTGQYTVDEVSRVAEEERLSWAVAGRSMEKLQKVLSEASERTGKTLEEIPVIIADVSSPQSLAEMAKQTKVVLNCVGPYRFYGEPVVQACIENGTHHLDISGEPQFLEKMQLLYNKKAAENNVFVIGSVGFDSIPAEIGLEYTRQQFKEGELSNVESFIETKVGPEGAVINTGTFESAVYGVAYRNELGSLRKALYPDPMPKLDYRLPKRSFLFFNDDLKKWCLPFLGSDKSVVYRTIRDGLNSQRLKKPIEFIPYTCCSSLFSAMRIILFGLVFFFLSSFSWGRSFLLKYPHIVSLGFFKKGGPTRKQIESTSFSMTFFGYGYTKDVTDRTGQKPNKKIVTKLMGPEPGYVTTAICMVQSAVSLLKEKSNIFHKGGVLTPGAAFSGTNLMERLQKHNITLMTISPNNSRDKKAD</sequence>
<evidence type="ECO:0000256" key="1">
    <source>
        <dbReference type="ARBA" id="ARBA00038048"/>
    </source>
</evidence>
<keyword evidence="2" id="KW-0175">Coiled coil</keyword>
<dbReference type="OrthoDB" id="10268090at2759"/>
<dbReference type="GO" id="GO:0005886">
    <property type="term" value="C:plasma membrane"/>
    <property type="evidence" value="ECO:0007669"/>
    <property type="project" value="TreeGrafter"/>
</dbReference>
<evidence type="ECO:0000313" key="4">
    <source>
        <dbReference type="Proteomes" id="UP001165740"/>
    </source>
</evidence>
<protein>
    <submittedName>
        <fullName evidence="5">Saccharopine dehydrogenase-like oxidoreductase</fullName>
    </submittedName>
</protein>
<evidence type="ECO:0000313" key="5">
    <source>
        <dbReference type="RefSeq" id="XP_055879376.1"/>
    </source>
</evidence>
<dbReference type="Proteomes" id="UP001165740">
    <property type="component" value="Chromosome 3"/>
</dbReference>
<dbReference type="GO" id="GO:0009247">
    <property type="term" value="P:glycolipid biosynthetic process"/>
    <property type="evidence" value="ECO:0007669"/>
    <property type="project" value="TreeGrafter"/>
</dbReference>
<accession>A0A9W2ZWG1</accession>
<dbReference type="PANTHER" id="PTHR12286">
    <property type="entry name" value="SACCHAROPINE DEHYDROGENASE-LIKE OXIDOREDUCTASE"/>
    <property type="match status" value="1"/>
</dbReference>
<proteinExistence type="inferred from homology"/>
<name>A0A9W2ZWG1_BIOGL</name>
<dbReference type="GO" id="GO:0005739">
    <property type="term" value="C:mitochondrion"/>
    <property type="evidence" value="ECO:0007669"/>
    <property type="project" value="TreeGrafter"/>
</dbReference>
<dbReference type="FunFam" id="3.40.50.720:FF:000178">
    <property type="entry name" value="Saccharopine dehydrogenase-like oxidoreductase"/>
    <property type="match status" value="1"/>
</dbReference>
<evidence type="ECO:0000259" key="3">
    <source>
        <dbReference type="Pfam" id="PF03435"/>
    </source>
</evidence>
<keyword evidence="4" id="KW-1185">Reference proteome</keyword>
<gene>
    <name evidence="5" type="primary">LOC129925062</name>
</gene>
<feature type="domain" description="Saccharopine dehydrogenase NADP binding" evidence="3">
    <location>
        <begin position="68"/>
        <end position="200"/>
    </location>
</feature>
<dbReference type="Gene3D" id="3.40.50.720">
    <property type="entry name" value="NAD(P)-binding Rossmann-like Domain"/>
    <property type="match status" value="1"/>
</dbReference>
<dbReference type="RefSeq" id="XP_055879376.1">
    <property type="nucleotide sequence ID" value="XM_056023401.1"/>
</dbReference>
<dbReference type="GeneID" id="129925062"/>